<reference evidence="2 3" key="1">
    <citation type="journal article" date="2016" name="Nat. Commun.">
        <title>Thousands of microbial genomes shed light on interconnected biogeochemical processes in an aquifer system.</title>
        <authorList>
            <person name="Anantharaman K."/>
            <person name="Brown C.T."/>
            <person name="Hug L.A."/>
            <person name="Sharon I."/>
            <person name="Castelle C.J."/>
            <person name="Probst A.J."/>
            <person name="Thomas B.C."/>
            <person name="Singh A."/>
            <person name="Wilkins M.J."/>
            <person name="Karaoz U."/>
            <person name="Brodie E.L."/>
            <person name="Williams K.H."/>
            <person name="Hubbard S.S."/>
            <person name="Banfield J.F."/>
        </authorList>
    </citation>
    <scope>NUCLEOTIDE SEQUENCE [LARGE SCALE GENOMIC DNA]</scope>
</reference>
<comment type="caution">
    <text evidence="2">The sequence shown here is derived from an EMBL/GenBank/DDBJ whole genome shotgun (WGS) entry which is preliminary data.</text>
</comment>
<evidence type="ECO:0008006" key="4">
    <source>
        <dbReference type="Google" id="ProtNLM"/>
    </source>
</evidence>
<evidence type="ECO:0000256" key="1">
    <source>
        <dbReference type="SAM" id="Phobius"/>
    </source>
</evidence>
<proteinExistence type="predicted"/>
<dbReference type="STRING" id="1798543.A2898_02435"/>
<sequence>MVGMSELIYRRINLLWTGLSVVALVLIFGLAAYVYASSTSNFQQTISAGTLAVDIVDGSYVTVGSPSIAMSAETFSFACQPATGTLGSATQQIYVSNPDAADNGWVVSLAGSAATAVWDSGGTDYDFNDPTGSGCTDGGDADSLGGQMTVDASGGTLAAGQCASCTTTNITKGSSNAYNQGTTDSITVLTGAAGSNDVGDWTLQGAAISQQIPAEQPAAADYDINMVLSVVAS</sequence>
<dbReference type="AlphaFoldDB" id="A0A1G2B1P5"/>
<organism evidence="2 3">
    <name type="scientific">Candidatus Kerfeldbacteria bacterium RIFCSPLOWO2_01_FULL_48_11</name>
    <dbReference type="NCBI Taxonomy" id="1798543"/>
    <lineage>
        <taxon>Bacteria</taxon>
        <taxon>Candidatus Kerfeldiibacteriota</taxon>
    </lineage>
</organism>
<keyword evidence="1" id="KW-0812">Transmembrane</keyword>
<feature type="transmembrane region" description="Helical" evidence="1">
    <location>
        <begin position="12"/>
        <end position="36"/>
    </location>
</feature>
<evidence type="ECO:0000313" key="3">
    <source>
        <dbReference type="Proteomes" id="UP000179164"/>
    </source>
</evidence>
<dbReference type="EMBL" id="MHKE01000015">
    <property type="protein sequence ID" value="OGY83113.1"/>
    <property type="molecule type" value="Genomic_DNA"/>
</dbReference>
<keyword evidence="1" id="KW-1133">Transmembrane helix</keyword>
<dbReference type="Proteomes" id="UP000179164">
    <property type="component" value="Unassembled WGS sequence"/>
</dbReference>
<protein>
    <recommendedName>
        <fullName evidence="4">WxL domain-containing protein</fullName>
    </recommendedName>
</protein>
<evidence type="ECO:0000313" key="2">
    <source>
        <dbReference type="EMBL" id="OGY83113.1"/>
    </source>
</evidence>
<name>A0A1G2B1P5_9BACT</name>
<gene>
    <name evidence="2" type="ORF">A2898_02435</name>
</gene>
<keyword evidence="1" id="KW-0472">Membrane</keyword>
<accession>A0A1G2B1P5</accession>